<name>A0A1T0CNR3_9GAMM</name>
<keyword evidence="1" id="KW-0472">Membrane</keyword>
<feature type="transmembrane region" description="Helical" evidence="1">
    <location>
        <begin position="31"/>
        <end position="50"/>
    </location>
</feature>
<gene>
    <name evidence="2" type="ORF">B0681_08365</name>
</gene>
<evidence type="ECO:0000313" key="3">
    <source>
        <dbReference type="Proteomes" id="UP000190683"/>
    </source>
</evidence>
<sequence length="138" mass="15618">MVIALFVLSLIIMMFLILRICDLLPWASTAFVRAVIVSVCLTVYAYGYDYVVQRIFGFENDFIGAGMLYLFAIGFVALFFVSLPSATRKTKSGKADKRFKQRYKPQSEDDLHLTAFSLSMAISLFVVLYLARKIVGFI</sequence>
<evidence type="ECO:0000313" key="2">
    <source>
        <dbReference type="EMBL" id="OOS23964.1"/>
    </source>
</evidence>
<evidence type="ECO:0000256" key="1">
    <source>
        <dbReference type="SAM" id="Phobius"/>
    </source>
</evidence>
<comment type="caution">
    <text evidence="2">The sequence shown here is derived from an EMBL/GenBank/DDBJ whole genome shotgun (WGS) entry which is preliminary data.</text>
</comment>
<dbReference type="Proteomes" id="UP000190683">
    <property type="component" value="Unassembled WGS sequence"/>
</dbReference>
<dbReference type="AlphaFoldDB" id="A0A1T0CNR3"/>
<reference evidence="2 3" key="1">
    <citation type="submission" date="2017-02" db="EMBL/GenBank/DDBJ databases">
        <title>Draft genome sequence of Moraxella porci CCUG 54912T type strain.</title>
        <authorList>
            <person name="Salva-Serra F."/>
            <person name="Engstrom-Jakobsson H."/>
            <person name="Thorell K."/>
            <person name="Jaen-Luchoro D."/>
            <person name="Gonzales-Siles L."/>
            <person name="Karlsson R."/>
            <person name="Yazdan S."/>
            <person name="Boulund F."/>
            <person name="Johnning A."/>
            <person name="Engstrand L."/>
            <person name="Kristiansson E."/>
            <person name="Moore E."/>
        </authorList>
    </citation>
    <scope>NUCLEOTIDE SEQUENCE [LARGE SCALE GENOMIC DNA]</scope>
    <source>
        <strain evidence="2 3">CCUG 54912</strain>
    </source>
</reference>
<keyword evidence="3" id="KW-1185">Reference proteome</keyword>
<keyword evidence="1" id="KW-0812">Transmembrane</keyword>
<dbReference type="EMBL" id="MUYV01000011">
    <property type="protein sequence ID" value="OOS23964.1"/>
    <property type="molecule type" value="Genomic_DNA"/>
</dbReference>
<protein>
    <recommendedName>
        <fullName evidence="4">DUF3899 domain-containing protein</fullName>
    </recommendedName>
</protein>
<dbReference type="STRING" id="573983.B0681_08365"/>
<organism evidence="2 3">
    <name type="scientific">Moraxella porci DSM 25326</name>
    <dbReference type="NCBI Taxonomy" id="573983"/>
    <lineage>
        <taxon>Bacteria</taxon>
        <taxon>Pseudomonadati</taxon>
        <taxon>Pseudomonadota</taxon>
        <taxon>Gammaproteobacteria</taxon>
        <taxon>Moraxellales</taxon>
        <taxon>Moraxellaceae</taxon>
        <taxon>Moraxella</taxon>
    </lineage>
</organism>
<feature type="transmembrane region" description="Helical" evidence="1">
    <location>
        <begin position="111"/>
        <end position="131"/>
    </location>
</feature>
<proteinExistence type="predicted"/>
<accession>A0A1T0CNR3</accession>
<evidence type="ECO:0008006" key="4">
    <source>
        <dbReference type="Google" id="ProtNLM"/>
    </source>
</evidence>
<dbReference type="RefSeq" id="WP_078318279.1">
    <property type="nucleotide sequence ID" value="NZ_MUYV01000011.1"/>
</dbReference>
<feature type="transmembrane region" description="Helical" evidence="1">
    <location>
        <begin position="62"/>
        <end position="83"/>
    </location>
</feature>
<keyword evidence="1" id="KW-1133">Transmembrane helix</keyword>